<dbReference type="FunFam" id="3.80.10.10:FF:000317">
    <property type="entry name" value="Inactive leucine-rich repeat receptor-like protein kinase"/>
    <property type="match status" value="1"/>
</dbReference>
<comment type="caution">
    <text evidence="24">The sequence shown here is derived from an EMBL/GenBank/DDBJ whole genome shotgun (WGS) entry which is preliminary data.</text>
</comment>
<evidence type="ECO:0000256" key="15">
    <source>
        <dbReference type="ARBA" id="ARBA00023136"/>
    </source>
</evidence>
<evidence type="ECO:0000256" key="20">
    <source>
        <dbReference type="PROSITE-ProRule" id="PRU10141"/>
    </source>
</evidence>
<dbReference type="SMART" id="SM00369">
    <property type="entry name" value="LRR_TYP"/>
    <property type="match status" value="7"/>
</dbReference>
<evidence type="ECO:0000256" key="8">
    <source>
        <dbReference type="ARBA" id="ARBA00022692"/>
    </source>
</evidence>
<evidence type="ECO:0000256" key="14">
    <source>
        <dbReference type="ARBA" id="ARBA00022989"/>
    </source>
</evidence>
<evidence type="ECO:0000256" key="22">
    <source>
        <dbReference type="SAM" id="Phobius"/>
    </source>
</evidence>
<keyword evidence="6" id="KW-0433">Leucine-rich repeat</keyword>
<evidence type="ECO:0000256" key="9">
    <source>
        <dbReference type="ARBA" id="ARBA00022729"/>
    </source>
</evidence>
<evidence type="ECO:0000256" key="3">
    <source>
        <dbReference type="ARBA" id="ARBA00022475"/>
    </source>
</evidence>
<dbReference type="OrthoDB" id="676979at2759"/>
<dbReference type="PROSITE" id="PS00109">
    <property type="entry name" value="PROTEIN_KINASE_TYR"/>
    <property type="match status" value="1"/>
</dbReference>
<gene>
    <name evidence="24" type="ORF">Acr_13g0005280</name>
</gene>
<dbReference type="InterPro" id="IPR000719">
    <property type="entry name" value="Prot_kinase_dom"/>
</dbReference>
<evidence type="ECO:0000256" key="12">
    <source>
        <dbReference type="ARBA" id="ARBA00022777"/>
    </source>
</evidence>
<keyword evidence="11 20" id="KW-0547">Nucleotide-binding</keyword>
<dbReference type="SUPFAM" id="SSF52058">
    <property type="entry name" value="L domain-like"/>
    <property type="match status" value="2"/>
</dbReference>
<dbReference type="Proteomes" id="UP000585474">
    <property type="component" value="Unassembled WGS sequence"/>
</dbReference>
<keyword evidence="3" id="KW-1003">Cell membrane</keyword>
<organism evidence="24 25">
    <name type="scientific">Actinidia rufa</name>
    <dbReference type="NCBI Taxonomy" id="165716"/>
    <lineage>
        <taxon>Eukaryota</taxon>
        <taxon>Viridiplantae</taxon>
        <taxon>Streptophyta</taxon>
        <taxon>Embryophyta</taxon>
        <taxon>Tracheophyta</taxon>
        <taxon>Spermatophyta</taxon>
        <taxon>Magnoliopsida</taxon>
        <taxon>eudicotyledons</taxon>
        <taxon>Gunneridae</taxon>
        <taxon>Pentapetalae</taxon>
        <taxon>asterids</taxon>
        <taxon>Ericales</taxon>
        <taxon>Actinidiaceae</taxon>
        <taxon>Actinidia</taxon>
    </lineage>
</organism>
<feature type="domain" description="Protein kinase" evidence="23">
    <location>
        <begin position="648"/>
        <end position="965"/>
    </location>
</feature>
<keyword evidence="17" id="KW-0325">Glycoprotein</keyword>
<dbReference type="GO" id="GO:0005524">
    <property type="term" value="F:ATP binding"/>
    <property type="evidence" value="ECO:0007669"/>
    <property type="project" value="UniProtKB-UniRule"/>
</dbReference>
<dbReference type="EC" id="2.7.11.1" evidence="2"/>
<evidence type="ECO:0000256" key="18">
    <source>
        <dbReference type="ARBA" id="ARBA00047899"/>
    </source>
</evidence>
<keyword evidence="14 22" id="KW-1133">Transmembrane helix</keyword>
<evidence type="ECO:0000256" key="17">
    <source>
        <dbReference type="ARBA" id="ARBA00023180"/>
    </source>
</evidence>
<comment type="catalytic activity">
    <reaction evidence="19">
        <text>L-seryl-[protein] + ATP = O-phospho-L-seryl-[protein] + ADP + H(+)</text>
        <dbReference type="Rhea" id="RHEA:17989"/>
        <dbReference type="Rhea" id="RHEA-COMP:9863"/>
        <dbReference type="Rhea" id="RHEA-COMP:11604"/>
        <dbReference type="ChEBI" id="CHEBI:15378"/>
        <dbReference type="ChEBI" id="CHEBI:29999"/>
        <dbReference type="ChEBI" id="CHEBI:30616"/>
        <dbReference type="ChEBI" id="CHEBI:83421"/>
        <dbReference type="ChEBI" id="CHEBI:456216"/>
        <dbReference type="EC" id="2.7.11.1"/>
    </reaction>
</comment>
<feature type="binding site" evidence="20">
    <location>
        <position position="675"/>
    </location>
    <ligand>
        <name>ATP</name>
        <dbReference type="ChEBI" id="CHEBI:30616"/>
    </ligand>
</feature>
<accession>A0A7J0FMG4</accession>
<evidence type="ECO:0000256" key="5">
    <source>
        <dbReference type="ARBA" id="ARBA00022553"/>
    </source>
</evidence>
<dbReference type="InterPro" id="IPR011009">
    <property type="entry name" value="Kinase-like_dom_sf"/>
</dbReference>
<evidence type="ECO:0000256" key="1">
    <source>
        <dbReference type="ARBA" id="ARBA00004162"/>
    </source>
</evidence>
<dbReference type="GO" id="GO:0051707">
    <property type="term" value="P:response to other organism"/>
    <property type="evidence" value="ECO:0007669"/>
    <property type="project" value="UniProtKB-ARBA"/>
</dbReference>
<dbReference type="SUPFAM" id="SSF56112">
    <property type="entry name" value="Protein kinase-like (PK-like)"/>
    <property type="match status" value="1"/>
</dbReference>
<dbReference type="PROSITE" id="PS00107">
    <property type="entry name" value="PROTEIN_KINASE_ATP"/>
    <property type="match status" value="1"/>
</dbReference>
<comment type="catalytic activity">
    <reaction evidence="18">
        <text>L-threonyl-[protein] + ATP = O-phospho-L-threonyl-[protein] + ADP + H(+)</text>
        <dbReference type="Rhea" id="RHEA:46608"/>
        <dbReference type="Rhea" id="RHEA-COMP:11060"/>
        <dbReference type="Rhea" id="RHEA-COMP:11605"/>
        <dbReference type="ChEBI" id="CHEBI:15378"/>
        <dbReference type="ChEBI" id="CHEBI:30013"/>
        <dbReference type="ChEBI" id="CHEBI:30616"/>
        <dbReference type="ChEBI" id="CHEBI:61977"/>
        <dbReference type="ChEBI" id="CHEBI:456216"/>
        <dbReference type="EC" id="2.7.11.1"/>
    </reaction>
</comment>
<evidence type="ECO:0000256" key="7">
    <source>
        <dbReference type="ARBA" id="ARBA00022679"/>
    </source>
</evidence>
<keyword evidence="8 22" id="KW-0812">Transmembrane</keyword>
<evidence type="ECO:0000256" key="13">
    <source>
        <dbReference type="ARBA" id="ARBA00022840"/>
    </source>
</evidence>
<sequence>MTLSTSASGRVSHVAAAIRGSLPWTSSPRNWWGQYHRTLGILSFLRELQLQNNSFGNEIPLELGRLQRLQILMLSNNSLGGQVPANLSRCSNLILLDFSYNMLVGEIPVEIGSLSMLTRVYIHDNNLIGSIDPFGNLTSLQELSAAENIFDGGIPNGFGRLKNLQKLALGVNRLSGVIPPSLFNLSSLTMFDVTVNQIKGSLPWDLGYTLPNIKFLNIGDNQFTGSIPVSMSNASKLHYLITVQNKLTGKVPNFERLQNLEWLSISDNQLGSGEAGDLSFLSSLTNATNLQLLGVNMNNFGGILPESIGNLSSNLEVLYLDNNQIFGSISSGIANILNLQSLYIQVNHLTGHIPAEIGKLQNLQELNLVNNKLSGNIPSSLGNLSLLNELILGANDLQGNIPSSLGECENLQLLYLSQNNLSGTIPKEVVAISSLSIYLDLSQNQLSGSFPMEVGNLINLGSLDVSGNLLSGEIPSTLGSCVLLETLRMGSNFFQGHIPSSLGFLRGITELDLSNNNLSGEIPEYLEGFDSLQELNLSFNNFEGAIPTKGVFSNSSRVSVVGNSKLCGGIAELQLPECNYEGDKKTRSNSTFTLAISIPLGFLGLGLVVCALYICWFRKTTKDNSSADSENSLFRVTYQSLLQATNGFSSSNLIGAGSFGSVYKGVLDGRIIAVKVLNLLRQGASKSFISECEALRNIRHRNLVKVLTACSSVDYQGNDFKALVYEFMVNGSLKEWLHPNPNEDVSNEEFRKLNLLPRINITIDVACALNYLHNHGQTPIVHCDLRPSNILLDKEMTAHVGDFGLAKFLPNVAYDSSTNETGSIGIRGSIGYTAPEYGMGSVVSTYGDVYSFGILLLEMFTGKRPTDEMFKDGLSIHGFVKKALSGDVSNIADLTLIQQAEDEGEDEEEKAETSMEKSNKQSFVRGQKILECLTLVLEIGIACSLEPPRERMDINDAIAKLHSIKNSLLECDIHG</sequence>
<evidence type="ECO:0000313" key="24">
    <source>
        <dbReference type="EMBL" id="GFY99127.1"/>
    </source>
</evidence>
<dbReference type="EMBL" id="BJWL01000013">
    <property type="protein sequence ID" value="GFY99127.1"/>
    <property type="molecule type" value="Genomic_DNA"/>
</dbReference>
<dbReference type="FunFam" id="3.80.10.10:FF:000095">
    <property type="entry name" value="LRR receptor-like serine/threonine-protein kinase GSO1"/>
    <property type="match status" value="1"/>
</dbReference>
<proteinExistence type="predicted"/>
<dbReference type="InterPro" id="IPR008266">
    <property type="entry name" value="Tyr_kinase_AS"/>
</dbReference>
<keyword evidence="16" id="KW-0675">Receptor</keyword>
<dbReference type="FunFam" id="3.30.200.20:FF:000432">
    <property type="entry name" value="LRR receptor-like serine/threonine-protein kinase EFR"/>
    <property type="match status" value="1"/>
</dbReference>
<keyword evidence="7" id="KW-0808">Transferase</keyword>
<dbReference type="InterPro" id="IPR017441">
    <property type="entry name" value="Protein_kinase_ATP_BS"/>
</dbReference>
<keyword evidence="15 22" id="KW-0472">Membrane</keyword>
<dbReference type="Pfam" id="PF00560">
    <property type="entry name" value="LRR_1"/>
    <property type="match status" value="9"/>
</dbReference>
<keyword evidence="5" id="KW-0597">Phosphoprotein</keyword>
<dbReference type="SMART" id="SM00365">
    <property type="entry name" value="LRR_SD22"/>
    <property type="match status" value="5"/>
</dbReference>
<dbReference type="AlphaFoldDB" id="A0A7J0FMG4"/>
<dbReference type="InterPro" id="IPR001245">
    <property type="entry name" value="Ser-Thr/Tyr_kinase_cat_dom"/>
</dbReference>
<keyword evidence="25" id="KW-1185">Reference proteome</keyword>
<dbReference type="GO" id="GO:0006952">
    <property type="term" value="P:defense response"/>
    <property type="evidence" value="ECO:0007669"/>
    <property type="project" value="UniProtKB-ARBA"/>
</dbReference>
<keyword evidence="13 20" id="KW-0067">ATP-binding</keyword>
<dbReference type="Gene3D" id="3.30.200.20">
    <property type="entry name" value="Phosphorylase Kinase, domain 1"/>
    <property type="match status" value="1"/>
</dbReference>
<dbReference type="Pfam" id="PF07714">
    <property type="entry name" value="PK_Tyr_Ser-Thr"/>
    <property type="match status" value="1"/>
</dbReference>
<dbReference type="GO" id="GO:0033612">
    <property type="term" value="F:receptor serine/threonine kinase binding"/>
    <property type="evidence" value="ECO:0007669"/>
    <property type="project" value="TreeGrafter"/>
</dbReference>
<feature type="transmembrane region" description="Helical" evidence="22">
    <location>
        <begin position="594"/>
        <end position="616"/>
    </location>
</feature>
<feature type="region of interest" description="Disordered" evidence="21">
    <location>
        <begin position="900"/>
        <end position="919"/>
    </location>
</feature>
<comment type="subcellular location">
    <subcellularLocation>
        <location evidence="1">Cell membrane</location>
        <topology evidence="1">Single-pass membrane protein</topology>
    </subcellularLocation>
</comment>
<keyword evidence="12 24" id="KW-0418">Kinase</keyword>
<evidence type="ECO:0000259" key="23">
    <source>
        <dbReference type="PROSITE" id="PS50011"/>
    </source>
</evidence>
<keyword evidence="4" id="KW-0723">Serine/threonine-protein kinase</keyword>
<keyword evidence="9" id="KW-0732">Signal</keyword>
<evidence type="ECO:0000256" key="19">
    <source>
        <dbReference type="ARBA" id="ARBA00048679"/>
    </source>
</evidence>
<evidence type="ECO:0000256" key="4">
    <source>
        <dbReference type="ARBA" id="ARBA00022527"/>
    </source>
</evidence>
<evidence type="ECO:0000256" key="11">
    <source>
        <dbReference type="ARBA" id="ARBA00022741"/>
    </source>
</evidence>
<dbReference type="PANTHER" id="PTHR48056:SF89">
    <property type="entry name" value="OS06G0585982 PROTEIN"/>
    <property type="match status" value="1"/>
</dbReference>
<evidence type="ECO:0000256" key="6">
    <source>
        <dbReference type="ARBA" id="ARBA00022614"/>
    </source>
</evidence>
<keyword evidence="10" id="KW-0677">Repeat</keyword>
<evidence type="ECO:0000256" key="10">
    <source>
        <dbReference type="ARBA" id="ARBA00022737"/>
    </source>
</evidence>
<feature type="compositionally biased region" description="Acidic residues" evidence="21">
    <location>
        <begin position="900"/>
        <end position="910"/>
    </location>
</feature>
<dbReference type="InterPro" id="IPR003591">
    <property type="entry name" value="Leu-rich_rpt_typical-subtyp"/>
</dbReference>
<dbReference type="InterPro" id="IPR001611">
    <property type="entry name" value="Leu-rich_rpt"/>
</dbReference>
<evidence type="ECO:0000256" key="2">
    <source>
        <dbReference type="ARBA" id="ARBA00012513"/>
    </source>
</evidence>
<dbReference type="PANTHER" id="PTHR48056">
    <property type="entry name" value="LRR RECEPTOR-LIKE SERINE/THREONINE-PROTEIN KINASE-RELATED"/>
    <property type="match status" value="1"/>
</dbReference>
<evidence type="ECO:0000313" key="25">
    <source>
        <dbReference type="Proteomes" id="UP000585474"/>
    </source>
</evidence>
<protein>
    <recommendedName>
        <fullName evidence="2">non-specific serine/threonine protein kinase</fullName>
        <ecNumber evidence="2">2.7.11.1</ecNumber>
    </recommendedName>
</protein>
<dbReference type="PROSITE" id="PS50011">
    <property type="entry name" value="PROTEIN_KINASE_DOM"/>
    <property type="match status" value="1"/>
</dbReference>
<name>A0A7J0FMG4_9ERIC</name>
<dbReference type="FunFam" id="1.10.510.10:FF:000358">
    <property type="entry name" value="Putative leucine-rich repeat receptor-like serine/threonine-protein kinase"/>
    <property type="match status" value="1"/>
</dbReference>
<dbReference type="Gene3D" id="3.80.10.10">
    <property type="entry name" value="Ribonuclease Inhibitor"/>
    <property type="match status" value="3"/>
</dbReference>
<dbReference type="InterPro" id="IPR032675">
    <property type="entry name" value="LRR_dom_sf"/>
</dbReference>
<evidence type="ECO:0000256" key="21">
    <source>
        <dbReference type="SAM" id="MobiDB-lite"/>
    </source>
</evidence>
<reference evidence="24 25" key="1">
    <citation type="submission" date="2019-07" db="EMBL/GenBank/DDBJ databases">
        <title>De Novo Assembly of kiwifruit Actinidia rufa.</title>
        <authorList>
            <person name="Sugita-Konishi S."/>
            <person name="Sato K."/>
            <person name="Mori E."/>
            <person name="Abe Y."/>
            <person name="Kisaki G."/>
            <person name="Hamano K."/>
            <person name="Suezawa K."/>
            <person name="Otani M."/>
            <person name="Fukuda T."/>
            <person name="Manabe T."/>
            <person name="Gomi K."/>
            <person name="Tabuchi M."/>
            <person name="Akimitsu K."/>
            <person name="Kataoka I."/>
        </authorList>
    </citation>
    <scope>NUCLEOTIDE SEQUENCE [LARGE SCALE GENOMIC DNA]</scope>
    <source>
        <strain evidence="25">cv. Fuchu</strain>
    </source>
</reference>
<evidence type="ECO:0000256" key="16">
    <source>
        <dbReference type="ARBA" id="ARBA00023170"/>
    </source>
</evidence>
<dbReference type="InterPro" id="IPR050647">
    <property type="entry name" value="Plant_LRR-RLKs"/>
</dbReference>
<dbReference type="GO" id="GO:0005886">
    <property type="term" value="C:plasma membrane"/>
    <property type="evidence" value="ECO:0007669"/>
    <property type="project" value="UniProtKB-SubCell"/>
</dbReference>
<dbReference type="GO" id="GO:0004674">
    <property type="term" value="F:protein serine/threonine kinase activity"/>
    <property type="evidence" value="ECO:0007669"/>
    <property type="project" value="UniProtKB-KW"/>
</dbReference>
<dbReference type="Gene3D" id="1.10.510.10">
    <property type="entry name" value="Transferase(Phosphotransferase) domain 1"/>
    <property type="match status" value="1"/>
</dbReference>